<sequence length="822" mass="82257">MRPLLVRTSVLDQLCGPLVAAVAADPAGGDRLVAELADGGLLAAPLPLGWPRPGHEPADAPSPVPAGGWYRYHQLLRATLRETLRRDPTEDEAELNLRAALWYAADRRLVDAARHARRAGDWRYLACLVTRGAVPLVLQGDLPDLAALLADYPDAAAGFGPECATVAALARVLAGDTATAGEHLSLARSGIGPTAATVPSGSGTGSARAGLAADAAAGRRTLLAALEAVELRRAELVGDADASLAAVRRALRPRAVAPHGPAAGLPDALRPLALCARGRAELWRGRLDAAEDALRVALAEARRARLGGGEISCLGALALGYALRGRLRQAEETATAALACAGVRAGSGAPRWSATPVGEAPVGEAWRPIREVGDLGGRRSGGSDGRPGRSAVGEARGPAREARGARGAVAPAGVGALAAPAAALGLVAPGAREPGAVDPGGTDPGAVDPDSLDLAVLGLGDTGLGDGLGEVRGPGAAPSAPGAVEALLALAVVAGYRGDPARGLGWVDLAGRAAGVGQAGRLPDLVSVLRAWLRLGRRTPEDLRAARRALAAVGAGDHPALLVVVREATQADLLVAAGNPDAALRALGRGEAASRRDWPAVSLARGRAQLAQGDAAAAALAVAPLLRADAGGLVSVVAACAISAVAAARRGDGAQAGGLLARAFALAQDEPLVRPFADLGPEVVALIDAHPGLSDAAPDLVVALRAAVGADAPRREPRGGAEADDRRELAARENARPVTVPSARRAPLPAGHAAPERSGGRAAQWPSRDERPARSGDGEAPEHAGAPAPPGGASGARGPLTPRGAAGPRPPRGGPARAGAAG</sequence>
<dbReference type="Proteomes" id="UP000604475">
    <property type="component" value="Unassembled WGS sequence"/>
</dbReference>
<comment type="caution">
    <text evidence="3">The sequence shown here is derived from an EMBL/GenBank/DDBJ whole genome shotgun (WGS) entry which is preliminary data.</text>
</comment>
<dbReference type="InterPro" id="IPR059106">
    <property type="entry name" value="WHD_MalT"/>
</dbReference>
<dbReference type="EMBL" id="JAEACQ010000368">
    <property type="protein sequence ID" value="MBL7633059.1"/>
    <property type="molecule type" value="Genomic_DNA"/>
</dbReference>
<feature type="region of interest" description="Disordered" evidence="1">
    <location>
        <begin position="713"/>
        <end position="822"/>
    </location>
</feature>
<feature type="compositionally biased region" description="Basic and acidic residues" evidence="1">
    <location>
        <begin position="713"/>
        <end position="735"/>
    </location>
</feature>
<dbReference type="AlphaFoldDB" id="A0A937URP3"/>
<feature type="region of interest" description="Disordered" evidence="1">
    <location>
        <begin position="372"/>
        <end position="404"/>
    </location>
</feature>
<evidence type="ECO:0000256" key="1">
    <source>
        <dbReference type="SAM" id="MobiDB-lite"/>
    </source>
</evidence>
<organism evidence="3 4">
    <name type="scientific">Frankia nepalensis</name>
    <dbReference type="NCBI Taxonomy" id="1836974"/>
    <lineage>
        <taxon>Bacteria</taxon>
        <taxon>Bacillati</taxon>
        <taxon>Actinomycetota</taxon>
        <taxon>Actinomycetes</taxon>
        <taxon>Frankiales</taxon>
        <taxon>Frankiaceae</taxon>
        <taxon>Frankia</taxon>
    </lineage>
</organism>
<evidence type="ECO:0000259" key="2">
    <source>
        <dbReference type="Pfam" id="PF25873"/>
    </source>
</evidence>
<reference evidence="3" key="1">
    <citation type="submission" date="2020-12" db="EMBL/GenBank/DDBJ databases">
        <title>Genomic characterization of non-nitrogen-fixing Frankia strains.</title>
        <authorList>
            <person name="Carlos-Shanley C."/>
            <person name="Guerra T."/>
            <person name="Hahn D."/>
        </authorList>
    </citation>
    <scope>NUCLEOTIDE SEQUENCE</scope>
    <source>
        <strain evidence="3">CN6</strain>
    </source>
</reference>
<name>A0A937URP3_9ACTN</name>
<accession>A0A937URP3</accession>
<dbReference type="InterPro" id="IPR011990">
    <property type="entry name" value="TPR-like_helical_dom_sf"/>
</dbReference>
<feature type="domain" description="MalT-like winged helix" evidence="2">
    <location>
        <begin position="2"/>
        <end position="90"/>
    </location>
</feature>
<dbReference type="Gene3D" id="1.25.40.10">
    <property type="entry name" value="Tetratricopeptide repeat domain"/>
    <property type="match status" value="1"/>
</dbReference>
<feature type="compositionally biased region" description="Low complexity" evidence="1">
    <location>
        <begin position="796"/>
        <end position="807"/>
    </location>
</feature>
<evidence type="ECO:0000313" key="4">
    <source>
        <dbReference type="Proteomes" id="UP000604475"/>
    </source>
</evidence>
<evidence type="ECO:0000313" key="3">
    <source>
        <dbReference type="EMBL" id="MBL7633059.1"/>
    </source>
</evidence>
<dbReference type="Pfam" id="PF25873">
    <property type="entry name" value="WHD_MalT"/>
    <property type="match status" value="1"/>
</dbReference>
<feature type="compositionally biased region" description="Basic and acidic residues" evidence="1">
    <location>
        <begin position="767"/>
        <end position="782"/>
    </location>
</feature>
<keyword evidence="4" id="KW-1185">Reference proteome</keyword>
<proteinExistence type="predicted"/>
<feature type="non-terminal residue" evidence="3">
    <location>
        <position position="822"/>
    </location>
</feature>
<protein>
    <recommendedName>
        <fullName evidence="2">MalT-like winged helix domain-containing protein</fullName>
    </recommendedName>
</protein>
<gene>
    <name evidence="3" type="ORF">I7412_39095</name>
</gene>